<dbReference type="InParanoid" id="A0A7M7HHV3"/>
<dbReference type="RefSeq" id="XP_011668652.1">
    <property type="nucleotide sequence ID" value="XM_011670350.2"/>
</dbReference>
<dbReference type="AlphaFoldDB" id="A0A7M7HHV3"/>
<evidence type="ECO:0000313" key="3">
    <source>
        <dbReference type="Proteomes" id="UP000007110"/>
    </source>
</evidence>
<protein>
    <submittedName>
        <fullName evidence="2">Uncharacterized protein</fullName>
    </submittedName>
</protein>
<dbReference type="PANTHER" id="PTHR24407">
    <property type="entry name" value="PROTEIN KINASE DOMAIN-CONTAINING PROTEIN"/>
    <property type="match status" value="1"/>
</dbReference>
<evidence type="ECO:0000313" key="2">
    <source>
        <dbReference type="EnsemblMetazoa" id="XP_011668652"/>
    </source>
</evidence>
<name>A0A7M7HHV3_STRPU</name>
<accession>A0A7M7HHV3</accession>
<dbReference type="GeneID" id="105440340"/>
<dbReference type="SUPFAM" id="SSF52047">
    <property type="entry name" value="RNI-like"/>
    <property type="match status" value="1"/>
</dbReference>
<dbReference type="Gene3D" id="3.80.10.10">
    <property type="entry name" value="Ribonuclease Inhibitor"/>
    <property type="match status" value="1"/>
</dbReference>
<reference evidence="3" key="1">
    <citation type="submission" date="2015-02" db="EMBL/GenBank/DDBJ databases">
        <title>Genome sequencing for Strongylocentrotus purpuratus.</title>
        <authorList>
            <person name="Murali S."/>
            <person name="Liu Y."/>
            <person name="Vee V."/>
            <person name="English A."/>
            <person name="Wang M."/>
            <person name="Skinner E."/>
            <person name="Han Y."/>
            <person name="Muzny D.M."/>
            <person name="Worley K.C."/>
            <person name="Gibbs R.A."/>
        </authorList>
    </citation>
    <scope>NUCLEOTIDE SEQUENCE</scope>
</reference>
<reference evidence="2" key="2">
    <citation type="submission" date="2021-01" db="UniProtKB">
        <authorList>
            <consortium name="EnsemblMetazoa"/>
        </authorList>
    </citation>
    <scope>IDENTIFICATION</scope>
</reference>
<dbReference type="EnsemblMetazoa" id="XM_011670350">
    <property type="protein sequence ID" value="XP_011668652"/>
    <property type="gene ID" value="LOC105440340"/>
</dbReference>
<feature type="compositionally biased region" description="Low complexity" evidence="1">
    <location>
        <begin position="190"/>
        <end position="241"/>
    </location>
</feature>
<dbReference type="KEGG" id="spu:105440340"/>
<dbReference type="Proteomes" id="UP000007110">
    <property type="component" value="Unassembled WGS sequence"/>
</dbReference>
<dbReference type="InterPro" id="IPR032675">
    <property type="entry name" value="LRR_dom_sf"/>
</dbReference>
<feature type="compositionally biased region" description="Low complexity" evidence="1">
    <location>
        <begin position="154"/>
        <end position="175"/>
    </location>
</feature>
<dbReference type="PANTHER" id="PTHR24407:SF14">
    <property type="entry name" value="SIR2-LIKE DOMAIN-CONTAINING PROTEIN"/>
    <property type="match status" value="1"/>
</dbReference>
<evidence type="ECO:0000256" key="1">
    <source>
        <dbReference type="SAM" id="MobiDB-lite"/>
    </source>
</evidence>
<keyword evidence="3" id="KW-1185">Reference proteome</keyword>
<sequence>MQVQTLKLLKIQRPTPASSHHLAEALCSMPNLTDLTLAGEAFIEEFFSALKAKASSIQVQTLELHRLYCLRPASSHHLAEALCSMPNLTDLTLTEEFFTGVGFTQEFYSALKAKASSIQGCFPQIRKGNFRFNGVAQHDLNSFLHTLTSLQSSADLDSSNNSDNSADLGSSNDSDNTADLGSSNDSDNTADLGSSNDSDNSADLGSSNDSDNSADLGSSNDSDNSADLSSSNDSDNSADANTSVTPDTLPRG</sequence>
<organism evidence="2 3">
    <name type="scientific">Strongylocentrotus purpuratus</name>
    <name type="common">Purple sea urchin</name>
    <dbReference type="NCBI Taxonomy" id="7668"/>
    <lineage>
        <taxon>Eukaryota</taxon>
        <taxon>Metazoa</taxon>
        <taxon>Echinodermata</taxon>
        <taxon>Eleutherozoa</taxon>
        <taxon>Echinozoa</taxon>
        <taxon>Echinoidea</taxon>
        <taxon>Euechinoidea</taxon>
        <taxon>Echinacea</taxon>
        <taxon>Camarodonta</taxon>
        <taxon>Echinidea</taxon>
        <taxon>Strongylocentrotidae</taxon>
        <taxon>Strongylocentrotus</taxon>
    </lineage>
</organism>
<proteinExistence type="predicted"/>
<feature type="compositionally biased region" description="Polar residues" evidence="1">
    <location>
        <begin position="177"/>
        <end position="189"/>
    </location>
</feature>
<feature type="region of interest" description="Disordered" evidence="1">
    <location>
        <begin position="154"/>
        <end position="252"/>
    </location>
</feature>